<dbReference type="InterPro" id="IPR002818">
    <property type="entry name" value="DJ-1/PfpI"/>
</dbReference>
<gene>
    <name evidence="4" type="ORF">GA0070558_10139</name>
</gene>
<dbReference type="GO" id="GO:0003700">
    <property type="term" value="F:DNA-binding transcription factor activity"/>
    <property type="evidence" value="ECO:0007669"/>
    <property type="project" value="InterPro"/>
</dbReference>
<dbReference type="Proteomes" id="UP000199375">
    <property type="component" value="Unassembled WGS sequence"/>
</dbReference>
<dbReference type="Gene3D" id="1.10.10.60">
    <property type="entry name" value="Homeodomain-like"/>
    <property type="match status" value="1"/>
</dbReference>
<dbReference type="Gene3D" id="3.40.50.880">
    <property type="match status" value="1"/>
</dbReference>
<dbReference type="CDD" id="cd03137">
    <property type="entry name" value="GATase1_AraC_1"/>
    <property type="match status" value="1"/>
</dbReference>
<dbReference type="AlphaFoldDB" id="A0A1C4TVW2"/>
<evidence type="ECO:0000256" key="1">
    <source>
        <dbReference type="ARBA" id="ARBA00023015"/>
    </source>
</evidence>
<accession>A0A1C4TVW2</accession>
<reference evidence="4 5" key="1">
    <citation type="submission" date="2016-06" db="EMBL/GenBank/DDBJ databases">
        <authorList>
            <person name="Kjaerup R.B."/>
            <person name="Dalgaard T.S."/>
            <person name="Juul-Madsen H.R."/>
        </authorList>
    </citation>
    <scope>NUCLEOTIDE SEQUENCE [LARGE SCALE GENOMIC DNA]</scope>
    <source>
        <strain evidence="4 5">DSM 45626</strain>
    </source>
</reference>
<dbReference type="Pfam" id="PF01965">
    <property type="entry name" value="DJ-1_PfpI"/>
    <property type="match status" value="1"/>
</dbReference>
<dbReference type="SUPFAM" id="SSF46689">
    <property type="entry name" value="Homeodomain-like"/>
    <property type="match status" value="2"/>
</dbReference>
<dbReference type="PROSITE" id="PS01124">
    <property type="entry name" value="HTH_ARAC_FAMILY_2"/>
    <property type="match status" value="1"/>
</dbReference>
<dbReference type="SMART" id="SM00342">
    <property type="entry name" value="HTH_ARAC"/>
    <property type="match status" value="1"/>
</dbReference>
<organism evidence="4 5">
    <name type="scientific">Micromonospora haikouensis</name>
    <dbReference type="NCBI Taxonomy" id="686309"/>
    <lineage>
        <taxon>Bacteria</taxon>
        <taxon>Bacillati</taxon>
        <taxon>Actinomycetota</taxon>
        <taxon>Actinomycetes</taxon>
        <taxon>Micromonosporales</taxon>
        <taxon>Micromonosporaceae</taxon>
        <taxon>Micromonospora</taxon>
    </lineage>
</organism>
<keyword evidence="1" id="KW-0805">Transcription regulation</keyword>
<keyword evidence="2" id="KW-0804">Transcription</keyword>
<evidence type="ECO:0000313" key="5">
    <source>
        <dbReference type="Proteomes" id="UP000199375"/>
    </source>
</evidence>
<dbReference type="SUPFAM" id="SSF52317">
    <property type="entry name" value="Class I glutamine amidotransferase-like"/>
    <property type="match status" value="1"/>
</dbReference>
<sequence>MVRNNRAMTFAPHRVAVLAVDGVVGLDLGTPAQVLGAARTPDGDRFYAVGTCTAGGQPVRSTAGFQVLPDHGLELVAAADTVVVPGVHGGGPMTDGTVDPAVAAALRDAHARGARVMSICTGAFVLAAAGLLDGRRATTHWAYAGLFRRLHPTIELDPEVLFIDSGDVLTSAGVAAGIDLCLHVVRTDHGSDVANRAARRCVVPPWRDGGQAQYIERPVPRDPANGTAATREWARQRLHEPVALRDLAAHARMSVRTFTRHFRSETGLSPAQWLLQQRTDHARLLLETTDLSVEQVAHRSGFGTATALRQRLHGRVGVSPSAYRRAFRTRA</sequence>
<dbReference type="Pfam" id="PF12833">
    <property type="entry name" value="HTH_18"/>
    <property type="match status" value="1"/>
</dbReference>
<dbReference type="InterPro" id="IPR018060">
    <property type="entry name" value="HTH_AraC"/>
</dbReference>
<protein>
    <submittedName>
        <fullName evidence="4">Transcriptional regulator, AraC family with amidase-like domain</fullName>
    </submittedName>
</protein>
<dbReference type="PANTHER" id="PTHR43130:SF3">
    <property type="entry name" value="HTH-TYPE TRANSCRIPTIONAL REGULATOR RV1931C"/>
    <property type="match status" value="1"/>
</dbReference>
<dbReference type="EMBL" id="FMCW01000001">
    <property type="protein sequence ID" value="SCE63575.1"/>
    <property type="molecule type" value="Genomic_DNA"/>
</dbReference>
<evidence type="ECO:0000256" key="2">
    <source>
        <dbReference type="ARBA" id="ARBA00023163"/>
    </source>
</evidence>
<proteinExistence type="predicted"/>
<dbReference type="InterPro" id="IPR029062">
    <property type="entry name" value="Class_I_gatase-like"/>
</dbReference>
<dbReference type="PANTHER" id="PTHR43130">
    <property type="entry name" value="ARAC-FAMILY TRANSCRIPTIONAL REGULATOR"/>
    <property type="match status" value="1"/>
</dbReference>
<evidence type="ECO:0000259" key="3">
    <source>
        <dbReference type="PROSITE" id="PS01124"/>
    </source>
</evidence>
<evidence type="ECO:0000313" key="4">
    <source>
        <dbReference type="EMBL" id="SCE63575.1"/>
    </source>
</evidence>
<feature type="domain" description="HTH araC/xylS-type" evidence="3">
    <location>
        <begin position="228"/>
        <end position="326"/>
    </location>
</feature>
<dbReference type="GO" id="GO:0043565">
    <property type="term" value="F:sequence-specific DNA binding"/>
    <property type="evidence" value="ECO:0007669"/>
    <property type="project" value="InterPro"/>
</dbReference>
<dbReference type="InterPro" id="IPR052158">
    <property type="entry name" value="INH-QAR"/>
</dbReference>
<name>A0A1C4TVW2_9ACTN</name>
<dbReference type="InterPro" id="IPR009057">
    <property type="entry name" value="Homeodomain-like_sf"/>
</dbReference>